<dbReference type="EMBL" id="BGPR01009390">
    <property type="protein sequence ID" value="GBN39692.1"/>
    <property type="molecule type" value="Genomic_DNA"/>
</dbReference>
<reference evidence="1 2" key="1">
    <citation type="journal article" date="2019" name="Sci. Rep.">
        <title>Orb-weaving spider Araneus ventricosus genome elucidates the spidroin gene catalogue.</title>
        <authorList>
            <person name="Kono N."/>
            <person name="Nakamura H."/>
            <person name="Ohtoshi R."/>
            <person name="Moran D.A.P."/>
            <person name="Shinohara A."/>
            <person name="Yoshida Y."/>
            <person name="Fujiwara M."/>
            <person name="Mori M."/>
            <person name="Tomita M."/>
            <person name="Arakawa K."/>
        </authorList>
    </citation>
    <scope>NUCLEOTIDE SEQUENCE [LARGE SCALE GENOMIC DNA]</scope>
</reference>
<dbReference type="PANTHER" id="PTHR47326">
    <property type="entry name" value="TRANSPOSABLE ELEMENT TC3 TRANSPOSASE-LIKE PROTEIN"/>
    <property type="match status" value="1"/>
</dbReference>
<proteinExistence type="predicted"/>
<evidence type="ECO:0008006" key="3">
    <source>
        <dbReference type="Google" id="ProtNLM"/>
    </source>
</evidence>
<name>A0A4Y2NLA6_ARAVE</name>
<evidence type="ECO:0000313" key="2">
    <source>
        <dbReference type="Proteomes" id="UP000499080"/>
    </source>
</evidence>
<protein>
    <recommendedName>
        <fullName evidence="3">Transposase Tc1-like domain-containing protein</fullName>
    </recommendedName>
</protein>
<organism evidence="1 2">
    <name type="scientific">Araneus ventricosus</name>
    <name type="common">Orbweaver spider</name>
    <name type="synonym">Epeira ventricosa</name>
    <dbReference type="NCBI Taxonomy" id="182803"/>
    <lineage>
        <taxon>Eukaryota</taxon>
        <taxon>Metazoa</taxon>
        <taxon>Ecdysozoa</taxon>
        <taxon>Arthropoda</taxon>
        <taxon>Chelicerata</taxon>
        <taxon>Arachnida</taxon>
        <taxon>Araneae</taxon>
        <taxon>Araneomorphae</taxon>
        <taxon>Entelegynae</taxon>
        <taxon>Araneoidea</taxon>
        <taxon>Araneidae</taxon>
        <taxon>Araneus</taxon>
    </lineage>
</organism>
<accession>A0A4Y2NLA6</accession>
<evidence type="ECO:0000313" key="1">
    <source>
        <dbReference type="EMBL" id="GBN39692.1"/>
    </source>
</evidence>
<dbReference type="Proteomes" id="UP000499080">
    <property type="component" value="Unassembled WGS sequence"/>
</dbReference>
<sequence length="205" mass="23257">MSVQLSIAVGTYRKMLSFIIREKADIHFIMGTANGNGSESQWFPNRRLPDRKTSERLHRQLCETGSILASRSDAGCPKTDGALVVEEAILDMGADHPSTSTRAVARQLHASHSTTWRVMKDESLHPYHVQRVQEPTQRDYPRRVEFVSWFLQQSAVNSDFGATVLFTDERTFIREGAFNAHNQLATYGSILVPRLGRRRRTFSAH</sequence>
<keyword evidence="2" id="KW-1185">Reference proteome</keyword>
<dbReference type="OrthoDB" id="6437217at2759"/>
<dbReference type="AlphaFoldDB" id="A0A4Y2NLA6"/>
<comment type="caution">
    <text evidence="1">The sequence shown here is derived from an EMBL/GenBank/DDBJ whole genome shotgun (WGS) entry which is preliminary data.</text>
</comment>
<dbReference type="PANTHER" id="PTHR47326:SF1">
    <property type="entry name" value="HTH PSQ-TYPE DOMAIN-CONTAINING PROTEIN"/>
    <property type="match status" value="1"/>
</dbReference>
<gene>
    <name evidence="1" type="ORF">AVEN_129169_1</name>
</gene>